<dbReference type="EMBL" id="CAJVPW010027020">
    <property type="protein sequence ID" value="CAG8714269.1"/>
    <property type="molecule type" value="Genomic_DNA"/>
</dbReference>
<organism evidence="1 2">
    <name type="scientific">Cetraspora pellucida</name>
    <dbReference type="NCBI Taxonomy" id="1433469"/>
    <lineage>
        <taxon>Eukaryota</taxon>
        <taxon>Fungi</taxon>
        <taxon>Fungi incertae sedis</taxon>
        <taxon>Mucoromycota</taxon>
        <taxon>Glomeromycotina</taxon>
        <taxon>Glomeromycetes</taxon>
        <taxon>Diversisporales</taxon>
        <taxon>Gigasporaceae</taxon>
        <taxon>Cetraspora</taxon>
    </lineage>
</organism>
<accession>A0ACA9PMS2</accession>
<protein>
    <submittedName>
        <fullName evidence="1">2140_t:CDS:1</fullName>
    </submittedName>
</protein>
<comment type="caution">
    <text evidence="1">The sequence shown here is derived from an EMBL/GenBank/DDBJ whole genome shotgun (WGS) entry which is preliminary data.</text>
</comment>
<keyword evidence="2" id="KW-1185">Reference proteome</keyword>
<gene>
    <name evidence="1" type="ORF">SPELUC_LOCUS12009</name>
</gene>
<name>A0ACA9PMS2_9GLOM</name>
<reference evidence="1" key="1">
    <citation type="submission" date="2021-06" db="EMBL/GenBank/DDBJ databases">
        <authorList>
            <person name="Kallberg Y."/>
            <person name="Tangrot J."/>
            <person name="Rosling A."/>
        </authorList>
    </citation>
    <scope>NUCLEOTIDE SEQUENCE</scope>
    <source>
        <strain evidence="1">28 12/20/2015</strain>
    </source>
</reference>
<sequence>MSLYKAEESEFSNRYLCNTPLTKIRQNNIQPINHINEIQPDLPHINQHQHLLHCRQNFQSDSNNQNHIDNDLSIEQLINAFTQLNINENSSNYVIENNNNQNHKDFNNDHIHQNHSRQEIVNPN</sequence>
<feature type="non-terminal residue" evidence="1">
    <location>
        <position position="124"/>
    </location>
</feature>
<dbReference type="Proteomes" id="UP000789366">
    <property type="component" value="Unassembled WGS sequence"/>
</dbReference>
<evidence type="ECO:0000313" key="1">
    <source>
        <dbReference type="EMBL" id="CAG8714269.1"/>
    </source>
</evidence>
<proteinExistence type="predicted"/>
<evidence type="ECO:0000313" key="2">
    <source>
        <dbReference type="Proteomes" id="UP000789366"/>
    </source>
</evidence>